<dbReference type="EMBL" id="AMCI01006241">
    <property type="protein sequence ID" value="EJW94681.1"/>
    <property type="molecule type" value="Genomic_DNA"/>
</dbReference>
<dbReference type="AlphaFoldDB" id="J9FIG0"/>
<evidence type="ECO:0000256" key="1">
    <source>
        <dbReference type="SAM" id="Phobius"/>
    </source>
</evidence>
<feature type="transmembrane region" description="Helical" evidence="1">
    <location>
        <begin position="74"/>
        <end position="101"/>
    </location>
</feature>
<keyword evidence="1" id="KW-0472">Membrane</keyword>
<keyword evidence="1" id="KW-0812">Transmembrane</keyword>
<feature type="transmembrane region" description="Helical" evidence="1">
    <location>
        <begin position="156"/>
        <end position="176"/>
    </location>
</feature>
<evidence type="ECO:0000313" key="2">
    <source>
        <dbReference type="EMBL" id="EJW94681.1"/>
    </source>
</evidence>
<reference evidence="2" key="1">
    <citation type="journal article" date="2012" name="PLoS ONE">
        <title>Gene sets for utilization of primary and secondary nutrition supplies in the distal gut of endangered iberian lynx.</title>
        <authorList>
            <person name="Alcaide M."/>
            <person name="Messina E."/>
            <person name="Richter M."/>
            <person name="Bargiela R."/>
            <person name="Peplies J."/>
            <person name="Huws S.A."/>
            <person name="Newbold C.J."/>
            <person name="Golyshin P.N."/>
            <person name="Simon M.A."/>
            <person name="Lopez G."/>
            <person name="Yakimov M.M."/>
            <person name="Ferrer M."/>
        </authorList>
    </citation>
    <scope>NUCLEOTIDE SEQUENCE</scope>
</reference>
<feature type="transmembrane region" description="Helical" evidence="1">
    <location>
        <begin position="237"/>
        <end position="256"/>
    </location>
</feature>
<name>J9FIG0_9ZZZZ</name>
<feature type="transmembrane region" description="Helical" evidence="1">
    <location>
        <begin position="288"/>
        <end position="306"/>
    </location>
</feature>
<gene>
    <name evidence="2" type="ORF">EVA_17215</name>
</gene>
<keyword evidence="1" id="KW-1133">Transmembrane helix</keyword>
<accession>J9FIG0</accession>
<proteinExistence type="predicted"/>
<organism evidence="2">
    <name type="scientific">gut metagenome</name>
    <dbReference type="NCBI Taxonomy" id="749906"/>
    <lineage>
        <taxon>unclassified sequences</taxon>
        <taxon>metagenomes</taxon>
        <taxon>organismal metagenomes</taxon>
    </lineage>
</organism>
<comment type="caution">
    <text evidence="2">The sequence shown here is derived from an EMBL/GenBank/DDBJ whole genome shotgun (WGS) entry which is preliminary data.</text>
</comment>
<feature type="transmembrane region" description="Helical" evidence="1">
    <location>
        <begin position="121"/>
        <end position="144"/>
    </location>
</feature>
<feature type="transmembrane region" description="Helical" evidence="1">
    <location>
        <begin position="36"/>
        <end position="53"/>
    </location>
</feature>
<feature type="transmembrane region" description="Helical" evidence="1">
    <location>
        <begin position="262"/>
        <end position="281"/>
    </location>
</feature>
<sequence length="312" mass="35925">MYNNSFRIRIATGTLTLPCMAGIATLLFPLPAFSDLLLWLGLGFIALNTYLLAELNNRHTLIRVRSRMVCSTFLALYASCPPLHSWTFALIPMLCLILSYFQFFYSYQEARPQFHVFQGFLYLGIASWFYPMLLLMVPVLYVCLLIPLRALTWRSFFSGGLGILLPFWFYSGWAIWNEQLDTAFATIGRAFLFPLPDYTVVPMAVKTTFLFTALSAIAAIVHLLYTAYNDKIRTRMYYYVIICVELLLLAACLLQPQHYRVLLSLLIANSAPLIAHHYTLAKGRIMDYWFVIALVFLSLITLFNYTDLWKNL</sequence>
<feature type="transmembrane region" description="Helical" evidence="1">
    <location>
        <begin position="12"/>
        <end position="30"/>
    </location>
</feature>
<evidence type="ECO:0008006" key="3">
    <source>
        <dbReference type="Google" id="ProtNLM"/>
    </source>
</evidence>
<protein>
    <recommendedName>
        <fullName evidence="3">Transmembrane protein</fullName>
    </recommendedName>
</protein>
<feature type="transmembrane region" description="Helical" evidence="1">
    <location>
        <begin position="203"/>
        <end position="225"/>
    </location>
</feature>